<dbReference type="Proteomes" id="UP000041770">
    <property type="component" value="Unassembled WGS sequence"/>
</dbReference>
<proteinExistence type="predicted"/>
<dbReference type="EMBL" id="CWQY01000001">
    <property type="protein sequence ID" value="CSB92804.1"/>
    <property type="molecule type" value="Genomic_DNA"/>
</dbReference>
<sequence length="57" mass="6335">MILLGNIGQVQELVKGASHGSQLVVRKIFDLFDQQLAVCLVARSGRFGKFSDGFHFR</sequence>
<dbReference type="AlphaFoldDB" id="A0A655WKA1"/>
<evidence type="ECO:0000313" key="2">
    <source>
        <dbReference type="Proteomes" id="UP000041770"/>
    </source>
</evidence>
<protein>
    <submittedName>
        <fullName evidence="1">Uncharacterized protein</fullName>
    </submittedName>
</protein>
<name>A0A655WKA1_VIBCL</name>
<accession>A0A655WKA1</accession>
<gene>
    <name evidence="1" type="ORF">ERS013200_00058</name>
</gene>
<reference evidence="1 2" key="1">
    <citation type="submission" date="2015-07" db="EMBL/GenBank/DDBJ databases">
        <authorList>
            <consortium name="Pathogen Informatics"/>
        </authorList>
    </citation>
    <scope>NUCLEOTIDE SEQUENCE [LARGE SCALE GENOMIC DNA]</scope>
    <source>
        <strain evidence="1 2">A316</strain>
    </source>
</reference>
<evidence type="ECO:0000313" key="1">
    <source>
        <dbReference type="EMBL" id="CSB92804.1"/>
    </source>
</evidence>
<organism evidence="1 2">
    <name type="scientific">Vibrio cholerae</name>
    <dbReference type="NCBI Taxonomy" id="666"/>
    <lineage>
        <taxon>Bacteria</taxon>
        <taxon>Pseudomonadati</taxon>
        <taxon>Pseudomonadota</taxon>
        <taxon>Gammaproteobacteria</taxon>
        <taxon>Vibrionales</taxon>
        <taxon>Vibrionaceae</taxon>
        <taxon>Vibrio</taxon>
    </lineage>
</organism>